<dbReference type="AlphaFoldDB" id="A0A0E9W8D5"/>
<reference evidence="1" key="1">
    <citation type="submission" date="2014-11" db="EMBL/GenBank/DDBJ databases">
        <authorList>
            <person name="Amaro Gonzalez C."/>
        </authorList>
    </citation>
    <scope>NUCLEOTIDE SEQUENCE</scope>
</reference>
<accession>A0A0E9W8D5</accession>
<protein>
    <submittedName>
        <fullName evidence="1">Uncharacterized protein</fullName>
    </submittedName>
</protein>
<evidence type="ECO:0000313" key="1">
    <source>
        <dbReference type="EMBL" id="JAH85815.1"/>
    </source>
</evidence>
<sequence>MLPSPQLSLTFTADREKSLYHTHCWGVSVWLTLFLPLSDTSSQTG</sequence>
<dbReference type="EMBL" id="GBXM01022762">
    <property type="protein sequence ID" value="JAH85815.1"/>
    <property type="molecule type" value="Transcribed_RNA"/>
</dbReference>
<proteinExistence type="predicted"/>
<name>A0A0E9W8D5_ANGAN</name>
<organism evidence="1">
    <name type="scientific">Anguilla anguilla</name>
    <name type="common">European freshwater eel</name>
    <name type="synonym">Muraena anguilla</name>
    <dbReference type="NCBI Taxonomy" id="7936"/>
    <lineage>
        <taxon>Eukaryota</taxon>
        <taxon>Metazoa</taxon>
        <taxon>Chordata</taxon>
        <taxon>Craniata</taxon>
        <taxon>Vertebrata</taxon>
        <taxon>Euteleostomi</taxon>
        <taxon>Actinopterygii</taxon>
        <taxon>Neopterygii</taxon>
        <taxon>Teleostei</taxon>
        <taxon>Anguilliformes</taxon>
        <taxon>Anguillidae</taxon>
        <taxon>Anguilla</taxon>
    </lineage>
</organism>
<reference evidence="1" key="2">
    <citation type="journal article" date="2015" name="Fish Shellfish Immunol.">
        <title>Early steps in the European eel (Anguilla anguilla)-Vibrio vulnificus interaction in the gills: Role of the RtxA13 toxin.</title>
        <authorList>
            <person name="Callol A."/>
            <person name="Pajuelo D."/>
            <person name="Ebbesson L."/>
            <person name="Teles M."/>
            <person name="MacKenzie S."/>
            <person name="Amaro C."/>
        </authorList>
    </citation>
    <scope>NUCLEOTIDE SEQUENCE</scope>
</reference>